<accession>A0AA38PW43</accession>
<evidence type="ECO:0000256" key="1">
    <source>
        <dbReference type="SAM" id="SignalP"/>
    </source>
</evidence>
<evidence type="ECO:0000313" key="3">
    <source>
        <dbReference type="Proteomes" id="UP001163850"/>
    </source>
</evidence>
<evidence type="ECO:0000313" key="2">
    <source>
        <dbReference type="EMBL" id="KAJ3982770.1"/>
    </source>
</evidence>
<sequence>MINAGHRDFLALLGSLLAELRFGTICQVQTSYAPKSATTFRQKKLLLGSCIYIIDLGQKDILAHHEATFKGFPFRWVHKPFGVRR</sequence>
<reference evidence="2" key="1">
    <citation type="submission" date="2022-08" db="EMBL/GenBank/DDBJ databases">
        <authorList>
            <consortium name="DOE Joint Genome Institute"/>
            <person name="Min B."/>
            <person name="Riley R."/>
            <person name="Sierra-Patev S."/>
            <person name="Naranjo-Ortiz M."/>
            <person name="Looney B."/>
            <person name="Konkel Z."/>
            <person name="Slot J.C."/>
            <person name="Sakamoto Y."/>
            <person name="Steenwyk J.L."/>
            <person name="Rokas A."/>
            <person name="Carro J."/>
            <person name="Camarero S."/>
            <person name="Ferreira P."/>
            <person name="Molpeceres G."/>
            <person name="Ruiz-Duenas F.J."/>
            <person name="Serrano A."/>
            <person name="Henrissat B."/>
            <person name="Drula E."/>
            <person name="Hughes K.W."/>
            <person name="Mata J.L."/>
            <person name="Ishikawa N.K."/>
            <person name="Vargas-Isla R."/>
            <person name="Ushijima S."/>
            <person name="Smith C.A."/>
            <person name="Ahrendt S."/>
            <person name="Andreopoulos W."/>
            <person name="He G."/>
            <person name="Labutti K."/>
            <person name="Lipzen A."/>
            <person name="Ng V."/>
            <person name="Sandor L."/>
            <person name="Barry K."/>
            <person name="Martinez A.T."/>
            <person name="Xiao Y."/>
            <person name="Gibbons J.G."/>
            <person name="Terashima K."/>
            <person name="Hibbett D.S."/>
            <person name="Grigoriev I.V."/>
        </authorList>
    </citation>
    <scope>NUCLEOTIDE SEQUENCE</scope>
    <source>
        <strain evidence="2">TFB7829</strain>
    </source>
</reference>
<name>A0AA38PW43_9AGAR</name>
<feature type="chain" id="PRO_5041444247" evidence="1">
    <location>
        <begin position="27"/>
        <end position="85"/>
    </location>
</feature>
<keyword evidence="1" id="KW-0732">Signal</keyword>
<proteinExistence type="predicted"/>
<dbReference type="AlphaFoldDB" id="A0AA38PW43"/>
<protein>
    <submittedName>
        <fullName evidence="2">Uncharacterized protein</fullName>
    </submittedName>
</protein>
<organism evidence="2 3">
    <name type="scientific">Lentinula detonsa</name>
    <dbReference type="NCBI Taxonomy" id="2804962"/>
    <lineage>
        <taxon>Eukaryota</taxon>
        <taxon>Fungi</taxon>
        <taxon>Dikarya</taxon>
        <taxon>Basidiomycota</taxon>
        <taxon>Agaricomycotina</taxon>
        <taxon>Agaricomycetes</taxon>
        <taxon>Agaricomycetidae</taxon>
        <taxon>Agaricales</taxon>
        <taxon>Marasmiineae</taxon>
        <taxon>Omphalotaceae</taxon>
        <taxon>Lentinula</taxon>
    </lineage>
</organism>
<comment type="caution">
    <text evidence="2">The sequence shown here is derived from an EMBL/GenBank/DDBJ whole genome shotgun (WGS) entry which is preliminary data.</text>
</comment>
<feature type="signal peptide" evidence="1">
    <location>
        <begin position="1"/>
        <end position="26"/>
    </location>
</feature>
<gene>
    <name evidence="2" type="ORF">F5890DRAFT_304199</name>
</gene>
<dbReference type="EMBL" id="MU802048">
    <property type="protein sequence ID" value="KAJ3982770.1"/>
    <property type="molecule type" value="Genomic_DNA"/>
</dbReference>
<dbReference type="Proteomes" id="UP001163850">
    <property type="component" value="Unassembled WGS sequence"/>
</dbReference>